<evidence type="ECO:0000256" key="5">
    <source>
        <dbReference type="ARBA" id="ARBA00023139"/>
    </source>
</evidence>
<dbReference type="InterPro" id="IPR004872">
    <property type="entry name" value="Lipoprotein_NlpA"/>
</dbReference>
<dbReference type="RefSeq" id="WP_141164727.1">
    <property type="nucleotide sequence ID" value="NZ_VHQG01000005.1"/>
</dbReference>
<keyword evidence="7" id="KW-1133">Transmembrane helix</keyword>
<dbReference type="AlphaFoldDB" id="A0A506Y180"/>
<keyword evidence="5" id="KW-0564">Palmitate</keyword>
<keyword evidence="4 7" id="KW-0472">Membrane</keyword>
<dbReference type="Proteomes" id="UP000316252">
    <property type="component" value="Unassembled WGS sequence"/>
</dbReference>
<evidence type="ECO:0000313" key="8">
    <source>
        <dbReference type="EMBL" id="TPW74149.1"/>
    </source>
</evidence>
<proteinExistence type="inferred from homology"/>
<comment type="similarity">
    <text evidence="2">Belongs to the NlpA lipoprotein family.</text>
</comment>
<dbReference type="Pfam" id="PF03180">
    <property type="entry name" value="Lipoprotein_9"/>
    <property type="match status" value="1"/>
</dbReference>
<feature type="transmembrane region" description="Helical" evidence="7">
    <location>
        <begin position="38"/>
        <end position="57"/>
    </location>
</feature>
<dbReference type="PANTHER" id="PTHR30429">
    <property type="entry name" value="D-METHIONINE-BINDING LIPOPROTEIN METQ"/>
    <property type="match status" value="1"/>
</dbReference>
<dbReference type="OrthoDB" id="9812878at2"/>
<gene>
    <name evidence="8" type="ORF">FJ657_16060</name>
</gene>
<evidence type="ECO:0000313" key="9">
    <source>
        <dbReference type="Proteomes" id="UP000316252"/>
    </source>
</evidence>
<keyword evidence="9" id="KW-1185">Reference proteome</keyword>
<keyword evidence="6" id="KW-0449">Lipoprotein</keyword>
<protein>
    <submittedName>
        <fullName evidence="8">Metal ABC transporter substrate-binding protein</fullName>
    </submittedName>
</protein>
<evidence type="ECO:0000256" key="7">
    <source>
        <dbReference type="SAM" id="Phobius"/>
    </source>
</evidence>
<evidence type="ECO:0000256" key="1">
    <source>
        <dbReference type="ARBA" id="ARBA00004635"/>
    </source>
</evidence>
<reference evidence="8 9" key="1">
    <citation type="submission" date="2019-06" db="EMBL/GenBank/DDBJ databases">
        <authorList>
            <person name="Li F."/>
        </authorList>
    </citation>
    <scope>NUCLEOTIDE SEQUENCE [LARGE SCALE GENOMIC DNA]</scope>
    <source>
        <strain evidence="8 9">10F1D-1</strain>
    </source>
</reference>
<evidence type="ECO:0000256" key="4">
    <source>
        <dbReference type="ARBA" id="ARBA00023136"/>
    </source>
</evidence>
<accession>A0A506Y180</accession>
<keyword evidence="7" id="KW-0812">Transmembrane</keyword>
<evidence type="ECO:0000256" key="6">
    <source>
        <dbReference type="ARBA" id="ARBA00023288"/>
    </source>
</evidence>
<evidence type="ECO:0000256" key="3">
    <source>
        <dbReference type="ARBA" id="ARBA00022729"/>
    </source>
</evidence>
<sequence>MSDSENTAPAADSAAATTAASTAAASDHGFTVKKRRRWPWVAGAVVVVLGIAAAIVVPRFAAPASANDTEGATLTVVTAEGNATEEALVKFVGEKVAPKYGIKVEFKGLSDSTTLNRAVSEGEVAATVYQHKLWLSQVLEANPDFEETAATPVFRWGFGLWSDKYSSVDQIPDGANISLYSDPANEAQGLWILERAGLITLKDGVDKAKATQNDIATNPKHLKFTLLDFAAQSRSLPDLDAAVGYTEYYLAAGIPIEKQIFAPAAPDEFAGQLTVGTKYLKSKNIQQLIKAFKDPAVQEFLATNKDVKNILLPLDAK</sequence>
<keyword evidence="3" id="KW-0732">Signal</keyword>
<organism evidence="8 9">
    <name type="scientific">Schumannella soli</name>
    <dbReference type="NCBI Taxonomy" id="2590779"/>
    <lineage>
        <taxon>Bacteria</taxon>
        <taxon>Bacillati</taxon>
        <taxon>Actinomycetota</taxon>
        <taxon>Actinomycetes</taxon>
        <taxon>Micrococcales</taxon>
        <taxon>Microbacteriaceae</taxon>
        <taxon>Schumannella</taxon>
    </lineage>
</organism>
<comment type="subcellular location">
    <subcellularLocation>
        <location evidence="1">Membrane</location>
        <topology evidence="1">Lipid-anchor</topology>
    </subcellularLocation>
</comment>
<evidence type="ECO:0000256" key="2">
    <source>
        <dbReference type="ARBA" id="ARBA00008973"/>
    </source>
</evidence>
<dbReference type="SUPFAM" id="SSF53850">
    <property type="entry name" value="Periplasmic binding protein-like II"/>
    <property type="match status" value="1"/>
</dbReference>
<dbReference type="Gene3D" id="3.40.190.10">
    <property type="entry name" value="Periplasmic binding protein-like II"/>
    <property type="match status" value="2"/>
</dbReference>
<dbReference type="PANTHER" id="PTHR30429:SF1">
    <property type="entry name" value="D-METHIONINE-BINDING LIPOPROTEIN METQ-RELATED"/>
    <property type="match status" value="1"/>
</dbReference>
<dbReference type="GO" id="GO:0016020">
    <property type="term" value="C:membrane"/>
    <property type="evidence" value="ECO:0007669"/>
    <property type="project" value="UniProtKB-SubCell"/>
</dbReference>
<comment type="caution">
    <text evidence="8">The sequence shown here is derived from an EMBL/GenBank/DDBJ whole genome shotgun (WGS) entry which is preliminary data.</text>
</comment>
<name>A0A506Y180_9MICO</name>
<dbReference type="EMBL" id="VHQG01000005">
    <property type="protein sequence ID" value="TPW74149.1"/>
    <property type="molecule type" value="Genomic_DNA"/>
</dbReference>